<accession>A0AAN6VBS2</accession>
<comment type="caution">
    <text evidence="1">The sequence shown here is derived from an EMBL/GenBank/DDBJ whole genome shotgun (WGS) entry which is preliminary data.</text>
</comment>
<name>A0AAN6VBS2_9PEZI</name>
<dbReference type="Proteomes" id="UP001302745">
    <property type="component" value="Unassembled WGS sequence"/>
</dbReference>
<sequence length="397" mass="45900">METLDFEWPDGDFASNYGALEFPASDGPRVGPAAEGASPLAERADLLAEQADQRTGESTLPLLRLSGWEPNKQYDKNNPECIHYDFRWKISQRENIRARHVCSDTDLDLVLAPSDFWRANFQARLEALLKDEQKFPGDKYACEETIIDISIERSRQRGLKKRFKDLEIDWNIVDSHMESLSGLFSKRKKITFSMEFIFKEVISDSAMTKGKKKKQSATEAQKLQRAADAGLWTRVYKHHRCRGKHCRQGPHCWTDERGNHHRLLPRHLEEIVHHIKGSMKEGEKEEGIDIDIEMPPKILQDVLDDSRKRKAESSIDCRQCKVQVLAHSRHRDAAETTLDGDLGNVKGDRKDKLEEYCTWTLQQVESDRWREALQAANRFAMITTSKSFSKRQRSLKY</sequence>
<evidence type="ECO:0000313" key="2">
    <source>
        <dbReference type="Proteomes" id="UP001302745"/>
    </source>
</evidence>
<evidence type="ECO:0000313" key="1">
    <source>
        <dbReference type="EMBL" id="KAK4148502.1"/>
    </source>
</evidence>
<protein>
    <submittedName>
        <fullName evidence="1">Uncharacterized protein</fullName>
    </submittedName>
</protein>
<gene>
    <name evidence="1" type="ORF">C8A00DRAFT_47649</name>
</gene>
<keyword evidence="2" id="KW-1185">Reference proteome</keyword>
<dbReference type="EMBL" id="MU857353">
    <property type="protein sequence ID" value="KAK4148502.1"/>
    <property type="molecule type" value="Genomic_DNA"/>
</dbReference>
<reference evidence="1" key="1">
    <citation type="journal article" date="2023" name="Mol. Phylogenet. Evol.">
        <title>Genome-scale phylogeny and comparative genomics of the fungal order Sordariales.</title>
        <authorList>
            <person name="Hensen N."/>
            <person name="Bonometti L."/>
            <person name="Westerberg I."/>
            <person name="Brannstrom I.O."/>
            <person name="Guillou S."/>
            <person name="Cros-Aarteil S."/>
            <person name="Calhoun S."/>
            <person name="Haridas S."/>
            <person name="Kuo A."/>
            <person name="Mondo S."/>
            <person name="Pangilinan J."/>
            <person name="Riley R."/>
            <person name="LaButti K."/>
            <person name="Andreopoulos B."/>
            <person name="Lipzen A."/>
            <person name="Chen C."/>
            <person name="Yan M."/>
            <person name="Daum C."/>
            <person name="Ng V."/>
            <person name="Clum A."/>
            <person name="Steindorff A."/>
            <person name="Ohm R.A."/>
            <person name="Martin F."/>
            <person name="Silar P."/>
            <person name="Natvig D.O."/>
            <person name="Lalanne C."/>
            <person name="Gautier V."/>
            <person name="Ament-Velasquez S.L."/>
            <person name="Kruys A."/>
            <person name="Hutchinson M.I."/>
            <person name="Powell A.J."/>
            <person name="Barry K."/>
            <person name="Miller A.N."/>
            <person name="Grigoriev I.V."/>
            <person name="Debuchy R."/>
            <person name="Gladieux P."/>
            <person name="Hiltunen Thoren M."/>
            <person name="Johannesson H."/>
        </authorList>
    </citation>
    <scope>NUCLEOTIDE SEQUENCE</scope>
    <source>
        <strain evidence="1">CBS 538.74</strain>
    </source>
</reference>
<proteinExistence type="predicted"/>
<dbReference type="AlphaFoldDB" id="A0AAN6VBS2"/>
<reference evidence="1" key="2">
    <citation type="submission" date="2023-05" db="EMBL/GenBank/DDBJ databases">
        <authorList>
            <consortium name="Lawrence Berkeley National Laboratory"/>
            <person name="Steindorff A."/>
            <person name="Hensen N."/>
            <person name="Bonometti L."/>
            <person name="Westerberg I."/>
            <person name="Brannstrom I.O."/>
            <person name="Guillou S."/>
            <person name="Cros-Aarteil S."/>
            <person name="Calhoun S."/>
            <person name="Haridas S."/>
            <person name="Kuo A."/>
            <person name="Mondo S."/>
            <person name="Pangilinan J."/>
            <person name="Riley R."/>
            <person name="Labutti K."/>
            <person name="Andreopoulos B."/>
            <person name="Lipzen A."/>
            <person name="Chen C."/>
            <person name="Yanf M."/>
            <person name="Daum C."/>
            <person name="Ng V."/>
            <person name="Clum A."/>
            <person name="Ohm R."/>
            <person name="Martin F."/>
            <person name="Silar P."/>
            <person name="Natvig D."/>
            <person name="Lalanne C."/>
            <person name="Gautier V."/>
            <person name="Ament-Velasquez S.L."/>
            <person name="Kruys A."/>
            <person name="Hutchinson M.I."/>
            <person name="Powell A.J."/>
            <person name="Barry K."/>
            <person name="Miller A.N."/>
            <person name="Grigoriev I.V."/>
            <person name="Debuchy R."/>
            <person name="Gladieux P."/>
            <person name="Thoren M.H."/>
            <person name="Johannesson H."/>
        </authorList>
    </citation>
    <scope>NUCLEOTIDE SEQUENCE</scope>
    <source>
        <strain evidence="1">CBS 538.74</strain>
    </source>
</reference>
<organism evidence="1 2">
    <name type="scientific">Chaetomidium leptoderma</name>
    <dbReference type="NCBI Taxonomy" id="669021"/>
    <lineage>
        <taxon>Eukaryota</taxon>
        <taxon>Fungi</taxon>
        <taxon>Dikarya</taxon>
        <taxon>Ascomycota</taxon>
        <taxon>Pezizomycotina</taxon>
        <taxon>Sordariomycetes</taxon>
        <taxon>Sordariomycetidae</taxon>
        <taxon>Sordariales</taxon>
        <taxon>Chaetomiaceae</taxon>
        <taxon>Chaetomidium</taxon>
    </lineage>
</organism>